<gene>
    <name evidence="4" type="ORF">C2S53_011362</name>
</gene>
<comment type="similarity">
    <text evidence="1">Belongs to the plant acyltransferase family.</text>
</comment>
<protein>
    <submittedName>
        <fullName evidence="4">Uncharacterized protein</fullName>
    </submittedName>
</protein>
<dbReference type="InterPro" id="IPR023213">
    <property type="entry name" value="CAT-like_dom_sf"/>
</dbReference>
<evidence type="ECO:0000256" key="2">
    <source>
        <dbReference type="ARBA" id="ARBA00022679"/>
    </source>
</evidence>
<dbReference type="Pfam" id="PF02458">
    <property type="entry name" value="Transferase"/>
    <property type="match status" value="1"/>
</dbReference>
<name>A0AAD4P6Z4_PERFH</name>
<dbReference type="Gene3D" id="3.30.559.10">
    <property type="entry name" value="Chloramphenicol acetyltransferase-like domain"/>
    <property type="match status" value="2"/>
</dbReference>
<sequence>MKIEVKESTLVKPMPAKGRSTMRISNLDAAFPETYHTRTLSFYRSTGAADFFNTTVLKAALARTLSVFYPIAGRLKKEKDRVEIDCNGEGAIFIEAEADGELSDLGDFGPRPNIGLVPEVDYSQGISSFPLLLVQFFGVELGGDNFGQTCIPGFATGDPISITTWCDIARGLDISVPPYLDRRVLAARNPPQTKFHHLEFRPPPPPPPYSNAAVVSDQIRKYSVLKLTREQLNILKASCEEDDGIGNTSFYTSFELLTGHAWECLCKARRLPKDQETRLYIMVDGRSRLWPPLPPGYFGNAVFKATHTALSGEVESNPLKFTVTKIHDALARMDDEYMRSDIDYLEVEGDLPFNARGTGLYNSPNLGITSWARMPVYDVDFGWGGPFFAGPASFPSMGI</sequence>
<keyword evidence="5" id="KW-1185">Reference proteome</keyword>
<evidence type="ECO:0000256" key="1">
    <source>
        <dbReference type="ARBA" id="ARBA00009861"/>
    </source>
</evidence>
<dbReference type="InterPro" id="IPR050317">
    <property type="entry name" value="Plant_Fungal_Acyltransferase"/>
</dbReference>
<accession>A0AAD4P6Z4</accession>
<reference evidence="4 5" key="1">
    <citation type="journal article" date="2021" name="Nat. Commun.">
        <title>Incipient diploidization of the medicinal plant Perilla within 10,000 years.</title>
        <authorList>
            <person name="Zhang Y."/>
            <person name="Shen Q."/>
            <person name="Leng L."/>
            <person name="Zhang D."/>
            <person name="Chen S."/>
            <person name="Shi Y."/>
            <person name="Ning Z."/>
            <person name="Chen S."/>
        </authorList>
    </citation>
    <scope>NUCLEOTIDE SEQUENCE [LARGE SCALE GENOMIC DNA]</scope>
    <source>
        <strain evidence="5">cv. PC099</strain>
    </source>
</reference>
<dbReference type="EMBL" id="SDAM02000109">
    <property type="protein sequence ID" value="KAH6829269.1"/>
    <property type="molecule type" value="Genomic_DNA"/>
</dbReference>
<evidence type="ECO:0000256" key="3">
    <source>
        <dbReference type="ARBA" id="ARBA00023315"/>
    </source>
</evidence>
<dbReference type="GO" id="GO:0016747">
    <property type="term" value="F:acyltransferase activity, transferring groups other than amino-acyl groups"/>
    <property type="evidence" value="ECO:0007669"/>
    <property type="project" value="TreeGrafter"/>
</dbReference>
<dbReference type="PANTHER" id="PTHR31642:SF11">
    <property type="entry name" value="SHIKIMATE O-HYDROXYCINNAMOYLTRANSFERASE"/>
    <property type="match status" value="1"/>
</dbReference>
<dbReference type="Proteomes" id="UP001190926">
    <property type="component" value="Unassembled WGS sequence"/>
</dbReference>
<evidence type="ECO:0000313" key="5">
    <source>
        <dbReference type="Proteomes" id="UP001190926"/>
    </source>
</evidence>
<organism evidence="4 5">
    <name type="scientific">Perilla frutescens var. hirtella</name>
    <name type="common">Perilla citriodora</name>
    <name type="synonym">Perilla setoyensis</name>
    <dbReference type="NCBI Taxonomy" id="608512"/>
    <lineage>
        <taxon>Eukaryota</taxon>
        <taxon>Viridiplantae</taxon>
        <taxon>Streptophyta</taxon>
        <taxon>Embryophyta</taxon>
        <taxon>Tracheophyta</taxon>
        <taxon>Spermatophyta</taxon>
        <taxon>Magnoliopsida</taxon>
        <taxon>eudicotyledons</taxon>
        <taxon>Gunneridae</taxon>
        <taxon>Pentapetalae</taxon>
        <taxon>asterids</taxon>
        <taxon>lamiids</taxon>
        <taxon>Lamiales</taxon>
        <taxon>Lamiaceae</taxon>
        <taxon>Nepetoideae</taxon>
        <taxon>Elsholtzieae</taxon>
        <taxon>Perilla</taxon>
    </lineage>
</organism>
<keyword evidence="3" id="KW-0012">Acyltransferase</keyword>
<evidence type="ECO:0000313" key="4">
    <source>
        <dbReference type="EMBL" id="KAH6829269.1"/>
    </source>
</evidence>
<dbReference type="PANTHER" id="PTHR31642">
    <property type="entry name" value="TRICHOTHECENE 3-O-ACETYLTRANSFERASE"/>
    <property type="match status" value="1"/>
</dbReference>
<comment type="caution">
    <text evidence="4">The sequence shown here is derived from an EMBL/GenBank/DDBJ whole genome shotgun (WGS) entry which is preliminary data.</text>
</comment>
<keyword evidence="2" id="KW-0808">Transferase</keyword>
<dbReference type="AlphaFoldDB" id="A0AAD4P6Z4"/>
<proteinExistence type="inferred from homology"/>